<evidence type="ECO:0008006" key="3">
    <source>
        <dbReference type="Google" id="ProtNLM"/>
    </source>
</evidence>
<proteinExistence type="predicted"/>
<accession>A0A2I1I6T4</accession>
<dbReference type="OrthoDB" id="3267405at2"/>
<dbReference type="EMBL" id="PKKJ01000001">
    <property type="protein sequence ID" value="PKY66791.1"/>
    <property type="molecule type" value="Genomic_DNA"/>
</dbReference>
<reference evidence="1 2" key="1">
    <citation type="submission" date="2017-12" db="EMBL/GenBank/DDBJ databases">
        <title>Phylogenetic diversity of female urinary microbiome.</title>
        <authorList>
            <person name="Thomas-White K."/>
            <person name="Wolfe A.J."/>
        </authorList>
    </citation>
    <scope>NUCLEOTIDE SEQUENCE [LARGE SCALE GENOMIC DNA]</scope>
    <source>
        <strain evidence="1 2">UMB0250</strain>
    </source>
</reference>
<protein>
    <recommendedName>
        <fullName evidence="3">Cell division protein FtsL</fullName>
    </recommendedName>
</protein>
<organism evidence="1 2">
    <name type="scientific">Schaalia turicensis</name>
    <dbReference type="NCBI Taxonomy" id="131111"/>
    <lineage>
        <taxon>Bacteria</taxon>
        <taxon>Bacillati</taxon>
        <taxon>Actinomycetota</taxon>
        <taxon>Actinomycetes</taxon>
        <taxon>Actinomycetales</taxon>
        <taxon>Actinomycetaceae</taxon>
        <taxon>Schaalia</taxon>
    </lineage>
</organism>
<evidence type="ECO:0000313" key="2">
    <source>
        <dbReference type="Proteomes" id="UP000234545"/>
    </source>
</evidence>
<comment type="caution">
    <text evidence="1">The sequence shown here is derived from an EMBL/GenBank/DDBJ whole genome shotgun (WGS) entry which is preliminary data.</text>
</comment>
<dbReference type="RefSeq" id="WP_006681688.1">
    <property type="nucleotide sequence ID" value="NZ_CP048928.1"/>
</dbReference>
<sequence>MSSAAASRRPVSRPERHEFELRREFRVVEGSKPTRSLLMLGIVSIVVIIATVLASMVLHTRMAQTAFEIRTQQIELNELEAQAWSMQAQIEKAASASELEKAATAQGMVKGGRTGFINLGAGTIEGGTAGH</sequence>
<evidence type="ECO:0000313" key="1">
    <source>
        <dbReference type="EMBL" id="PKY66791.1"/>
    </source>
</evidence>
<name>A0A2I1I6T4_9ACTO</name>
<dbReference type="Proteomes" id="UP000234545">
    <property type="component" value="Unassembled WGS sequence"/>
</dbReference>
<dbReference type="AlphaFoldDB" id="A0A2I1I6T4"/>
<gene>
    <name evidence="1" type="ORF">CYJ25_00650</name>
</gene>